<evidence type="ECO:0000256" key="5">
    <source>
        <dbReference type="ARBA" id="ARBA00022989"/>
    </source>
</evidence>
<dbReference type="OrthoDB" id="9812372at2"/>
<keyword evidence="2" id="KW-1003">Cell membrane</keyword>
<dbReference type="KEGG" id="sfu:Sfum_0160"/>
<evidence type="ECO:0000256" key="1">
    <source>
        <dbReference type="ARBA" id="ARBA00004382"/>
    </source>
</evidence>
<dbReference type="PROSITE" id="PS01096">
    <property type="entry name" value="PPIC_PPIASE_1"/>
    <property type="match status" value="1"/>
</dbReference>
<dbReference type="AlphaFoldDB" id="A0LEL0"/>
<dbReference type="Gene3D" id="1.10.4030.10">
    <property type="entry name" value="Porin chaperone SurA, peptide-binding domain"/>
    <property type="match status" value="1"/>
</dbReference>
<dbReference type="PANTHER" id="PTHR47529:SF1">
    <property type="entry name" value="PERIPLASMIC CHAPERONE PPID"/>
    <property type="match status" value="1"/>
</dbReference>
<dbReference type="InterPro" id="IPR023058">
    <property type="entry name" value="PPIase_PpiC_CS"/>
</dbReference>
<evidence type="ECO:0000256" key="2">
    <source>
        <dbReference type="ARBA" id="ARBA00022475"/>
    </source>
</evidence>
<dbReference type="EMBL" id="CP000478">
    <property type="protein sequence ID" value="ABK15862.1"/>
    <property type="molecule type" value="Genomic_DNA"/>
</dbReference>
<dbReference type="InParanoid" id="A0LEL0"/>
<dbReference type="Pfam" id="PF00639">
    <property type="entry name" value="Rotamase"/>
    <property type="match status" value="1"/>
</dbReference>
<dbReference type="InterPro" id="IPR052029">
    <property type="entry name" value="PpiD_chaperone"/>
</dbReference>
<protein>
    <recommendedName>
        <fullName evidence="9">Periplasmic chaperone PpiD</fullName>
    </recommendedName>
    <alternativeName>
        <fullName evidence="10">Periplasmic folding chaperone</fullName>
    </alternativeName>
</protein>
<evidence type="ECO:0000256" key="4">
    <source>
        <dbReference type="ARBA" id="ARBA00022692"/>
    </source>
</evidence>
<evidence type="ECO:0000256" key="6">
    <source>
        <dbReference type="ARBA" id="ARBA00023136"/>
    </source>
</evidence>
<comment type="similarity">
    <text evidence="8">Belongs to the PpiD chaperone family.</text>
</comment>
<dbReference type="eggNOG" id="COG0760">
    <property type="taxonomic scope" value="Bacteria"/>
</dbReference>
<dbReference type="Gene3D" id="3.10.50.40">
    <property type="match status" value="2"/>
</dbReference>
<evidence type="ECO:0000313" key="15">
    <source>
        <dbReference type="Proteomes" id="UP000001784"/>
    </source>
</evidence>
<dbReference type="STRING" id="335543.Sfum_0160"/>
<evidence type="ECO:0000256" key="10">
    <source>
        <dbReference type="ARBA" id="ARBA00042775"/>
    </source>
</evidence>
<evidence type="ECO:0000256" key="7">
    <source>
        <dbReference type="ARBA" id="ARBA00023186"/>
    </source>
</evidence>
<dbReference type="PROSITE" id="PS50198">
    <property type="entry name" value="PPIC_PPIASE_2"/>
    <property type="match status" value="1"/>
</dbReference>
<evidence type="ECO:0000256" key="9">
    <source>
        <dbReference type="ARBA" id="ARBA00040743"/>
    </source>
</evidence>
<keyword evidence="5 12" id="KW-1133">Transmembrane helix</keyword>
<feature type="domain" description="PpiC" evidence="13">
    <location>
        <begin position="264"/>
        <end position="366"/>
    </location>
</feature>
<keyword evidence="3" id="KW-0997">Cell inner membrane</keyword>
<dbReference type="InterPro" id="IPR027304">
    <property type="entry name" value="Trigger_fact/SurA_dom_sf"/>
</dbReference>
<reference evidence="14 15" key="1">
    <citation type="submission" date="2006-10" db="EMBL/GenBank/DDBJ databases">
        <title>Complete sequence of Syntrophobacter fumaroxidans MPOB.</title>
        <authorList>
            <consortium name="US DOE Joint Genome Institute"/>
            <person name="Copeland A."/>
            <person name="Lucas S."/>
            <person name="Lapidus A."/>
            <person name="Barry K."/>
            <person name="Detter J.C."/>
            <person name="Glavina del Rio T."/>
            <person name="Hammon N."/>
            <person name="Israni S."/>
            <person name="Pitluck S."/>
            <person name="Goltsman E.G."/>
            <person name="Martinez M."/>
            <person name="Schmutz J."/>
            <person name="Larimer F."/>
            <person name="Land M."/>
            <person name="Hauser L."/>
            <person name="Kyrpides N."/>
            <person name="Kim E."/>
            <person name="Boone D.R."/>
            <person name="Brockman F."/>
            <person name="Culley D."/>
            <person name="Ferry J."/>
            <person name="Gunsalus R."/>
            <person name="McInerney M.J."/>
            <person name="Morrison M."/>
            <person name="Plugge C."/>
            <person name="Rohlin L."/>
            <person name="Scholten J."/>
            <person name="Sieber J."/>
            <person name="Stams A.J.M."/>
            <person name="Worm P."/>
            <person name="Henstra A.M."/>
            <person name="Richardson P."/>
        </authorList>
    </citation>
    <scope>NUCLEOTIDE SEQUENCE [LARGE SCALE GENOMIC DNA]</scope>
    <source>
        <strain evidence="15">DSM 10017 / MPOB</strain>
    </source>
</reference>
<dbReference type="Pfam" id="PF13624">
    <property type="entry name" value="SurA_N_3"/>
    <property type="match status" value="1"/>
</dbReference>
<organism evidence="14 15">
    <name type="scientific">Syntrophobacter fumaroxidans (strain DSM 10017 / MPOB)</name>
    <dbReference type="NCBI Taxonomy" id="335543"/>
    <lineage>
        <taxon>Bacteria</taxon>
        <taxon>Pseudomonadati</taxon>
        <taxon>Thermodesulfobacteriota</taxon>
        <taxon>Syntrophobacteria</taxon>
        <taxon>Syntrophobacterales</taxon>
        <taxon>Syntrophobacteraceae</taxon>
        <taxon>Syntrophobacter</taxon>
    </lineage>
</organism>
<accession>A0LEL0</accession>
<dbReference type="InterPro" id="IPR046357">
    <property type="entry name" value="PPIase_dom_sf"/>
</dbReference>
<keyword evidence="6 12" id="KW-0472">Membrane</keyword>
<evidence type="ECO:0000259" key="13">
    <source>
        <dbReference type="PROSITE" id="PS50198"/>
    </source>
</evidence>
<dbReference type="InterPro" id="IPR000297">
    <property type="entry name" value="PPIase_PpiC"/>
</dbReference>
<sequence length="632" mass="72898" precursor="true">MLNLFREHSKSWMIKALLILVAIVFVWWGGATYQSKSDTAVVQIDDEFISERDYYNVYEKMVTRYRTQLGKAWSEKLVEEMNLKGQVLDMLINRYLVSKAARELGLSASTEEVRRRILEYPVFLNDGRFDQLTYERVLRQERLTPEGFEKDIAESIAYERLLNFIKRQVVVTDEEVTADYRTNYGQVQIAYALFDPKSFEDKVTVDEQGAQEYFQNHRERYMEPEKRRFSLVLYKPEAYMDQAGVTGDDMRRYYDDHISEYRHEQQVRARQILFRLKEDAAEEEIAKARSEAEKVLAEARKGKDFAELARKYSQDTATAKNGGDLGAFTRGQMLEPFSDAAFAMKKGEISDLVETPDGFHIIKVEEIIPEKTTSFEEARSGIEQAVKRQKAREAAYEKARKLLDQVYAKKDLAKSAEEQNMPVTGGDMWIAETDPLPGFQTPLADISRKLFELPEKDFSDIFDTPQGYLIAQVTGIQPPQVPSFDKVKQRVEKDCRAERARVLAQQKAAELLDAARKANSLETAASGLKLAVRKSDWFSRHAPDKDLRLLRGGAVDQVFRLEENQPFPDSSLEFGNRFLVCQLLGRRLPEGELEKVRADIVKRLTQQKQSMMWTAWLQEQRGKSKIVALKKL</sequence>
<dbReference type="SUPFAM" id="SSF54534">
    <property type="entry name" value="FKBP-like"/>
    <property type="match status" value="2"/>
</dbReference>
<dbReference type="HOGENOM" id="CLU_023843_1_0_7"/>
<evidence type="ECO:0000313" key="14">
    <source>
        <dbReference type="EMBL" id="ABK15862.1"/>
    </source>
</evidence>
<dbReference type="FunCoup" id="A0LEL0">
    <property type="interactions" value="201"/>
</dbReference>
<dbReference type="Pfam" id="PF13145">
    <property type="entry name" value="Rotamase_2"/>
    <property type="match status" value="1"/>
</dbReference>
<dbReference type="RefSeq" id="WP_011697035.1">
    <property type="nucleotide sequence ID" value="NC_008554.1"/>
</dbReference>
<keyword evidence="4 12" id="KW-0812">Transmembrane</keyword>
<evidence type="ECO:0000256" key="12">
    <source>
        <dbReference type="SAM" id="Phobius"/>
    </source>
</evidence>
<feature type="transmembrane region" description="Helical" evidence="12">
    <location>
        <begin position="12"/>
        <end position="30"/>
    </location>
</feature>
<dbReference type="GO" id="GO:0005886">
    <property type="term" value="C:plasma membrane"/>
    <property type="evidence" value="ECO:0007669"/>
    <property type="project" value="UniProtKB-SubCell"/>
</dbReference>
<proteinExistence type="inferred from homology"/>
<evidence type="ECO:0000256" key="11">
    <source>
        <dbReference type="PROSITE-ProRule" id="PRU00278"/>
    </source>
</evidence>
<dbReference type="SUPFAM" id="SSF109998">
    <property type="entry name" value="Triger factor/SurA peptide-binding domain-like"/>
    <property type="match status" value="1"/>
</dbReference>
<dbReference type="Proteomes" id="UP000001784">
    <property type="component" value="Chromosome"/>
</dbReference>
<dbReference type="PANTHER" id="PTHR47529">
    <property type="entry name" value="PEPTIDYL-PROLYL CIS-TRANS ISOMERASE D"/>
    <property type="match status" value="1"/>
</dbReference>
<keyword evidence="11" id="KW-0697">Rotamase</keyword>
<keyword evidence="15" id="KW-1185">Reference proteome</keyword>
<gene>
    <name evidence="14" type="ordered locus">Sfum_0160</name>
</gene>
<keyword evidence="11 14" id="KW-0413">Isomerase</keyword>
<dbReference type="GO" id="GO:0003755">
    <property type="term" value="F:peptidyl-prolyl cis-trans isomerase activity"/>
    <property type="evidence" value="ECO:0007669"/>
    <property type="project" value="UniProtKB-KW"/>
</dbReference>
<keyword evidence="7" id="KW-0143">Chaperone</keyword>
<evidence type="ECO:0000256" key="8">
    <source>
        <dbReference type="ARBA" id="ARBA00038408"/>
    </source>
</evidence>
<comment type="subcellular location">
    <subcellularLocation>
        <location evidence="1">Cell inner membrane</location>
        <topology evidence="1">Single-pass type II membrane protein</topology>
        <orientation evidence="1">Periplasmic side</orientation>
    </subcellularLocation>
</comment>
<name>A0LEL0_SYNFM</name>
<evidence type="ECO:0000256" key="3">
    <source>
        <dbReference type="ARBA" id="ARBA00022519"/>
    </source>
</evidence>